<feature type="domain" description="O-antigen ligase-related" evidence="6">
    <location>
        <begin position="79"/>
        <end position="214"/>
    </location>
</feature>
<feature type="transmembrane region" description="Helical" evidence="5">
    <location>
        <begin position="207"/>
        <end position="226"/>
    </location>
</feature>
<dbReference type="AlphaFoldDB" id="A0A0A0JXE6"/>
<dbReference type="InterPro" id="IPR051533">
    <property type="entry name" value="WaaL-like"/>
</dbReference>
<evidence type="ECO:0000256" key="1">
    <source>
        <dbReference type="ARBA" id="ARBA00004141"/>
    </source>
</evidence>
<dbReference type="InterPro" id="IPR007016">
    <property type="entry name" value="O-antigen_ligase-rel_domated"/>
</dbReference>
<comment type="subcellular location">
    <subcellularLocation>
        <location evidence="1">Membrane</location>
        <topology evidence="1">Multi-pass membrane protein</topology>
    </subcellularLocation>
</comment>
<feature type="transmembrane region" description="Helical" evidence="5">
    <location>
        <begin position="95"/>
        <end position="111"/>
    </location>
</feature>
<keyword evidence="4 5" id="KW-0472">Membrane</keyword>
<keyword evidence="3 5" id="KW-1133">Transmembrane helix</keyword>
<dbReference type="PANTHER" id="PTHR37422:SF13">
    <property type="entry name" value="LIPOPOLYSACCHARIDE BIOSYNTHESIS PROTEIN PA4999-RELATED"/>
    <property type="match status" value="1"/>
</dbReference>
<evidence type="ECO:0000256" key="2">
    <source>
        <dbReference type="ARBA" id="ARBA00022692"/>
    </source>
</evidence>
<reference evidence="7 8" key="1">
    <citation type="submission" date="2013-08" db="EMBL/GenBank/DDBJ databases">
        <title>The genome sequence of Knoellia aerolata.</title>
        <authorList>
            <person name="Zhu W."/>
            <person name="Wang G."/>
        </authorList>
    </citation>
    <scope>NUCLEOTIDE SEQUENCE [LARGE SCALE GENOMIC DNA]</scope>
    <source>
        <strain evidence="7 8">DSM 18566</strain>
    </source>
</reference>
<gene>
    <name evidence="7" type="ORF">N801_07490</name>
</gene>
<dbReference type="Pfam" id="PF04932">
    <property type="entry name" value="Wzy_C"/>
    <property type="match status" value="1"/>
</dbReference>
<accession>A0A0A0JXE6</accession>
<feature type="transmembrane region" description="Helical" evidence="5">
    <location>
        <begin position="74"/>
        <end position="89"/>
    </location>
</feature>
<evidence type="ECO:0000256" key="5">
    <source>
        <dbReference type="SAM" id="Phobius"/>
    </source>
</evidence>
<organism evidence="7 8">
    <name type="scientific">Knoellia aerolata DSM 18566</name>
    <dbReference type="NCBI Taxonomy" id="1385519"/>
    <lineage>
        <taxon>Bacteria</taxon>
        <taxon>Bacillati</taxon>
        <taxon>Actinomycetota</taxon>
        <taxon>Actinomycetes</taxon>
        <taxon>Micrococcales</taxon>
        <taxon>Intrasporangiaceae</taxon>
        <taxon>Knoellia</taxon>
    </lineage>
</organism>
<sequence length="289" mass="29744">MGVALGRELARWAADRRVHVALLGVGVVLVLGVLLTAEPGKNPLGYANANAALAVQVVALAGLALLAAPRHGRRLLVVALALAALATLLNRSAAGVAVALPVAVTVGLAVWRRPRRRWWVVLLAAATAVAAAVLLLRAAASPVLPGWADRIFDSVRQQLWHDAVALWRTRPVVGAGVGSFPDATALSVDPDTSTAHSSVLQVGAETGWVGVALFGAVALAGLLWTLRAPAPQAVVAATAWTALLVHSYIDHLLEFAPVVLAAGLVLGWAEASHPSEQLDVPEGQGPVTG</sequence>
<evidence type="ECO:0000256" key="4">
    <source>
        <dbReference type="ARBA" id="ARBA00023136"/>
    </source>
</evidence>
<evidence type="ECO:0000313" key="7">
    <source>
        <dbReference type="EMBL" id="KGN41384.1"/>
    </source>
</evidence>
<feature type="transmembrane region" description="Helical" evidence="5">
    <location>
        <begin position="49"/>
        <end position="67"/>
    </location>
</feature>
<name>A0A0A0JXE6_9MICO</name>
<keyword evidence="8" id="KW-1185">Reference proteome</keyword>
<keyword evidence="2 5" id="KW-0812">Transmembrane</keyword>
<dbReference type="STRING" id="1385519.N801_07490"/>
<dbReference type="EMBL" id="AVPL01000018">
    <property type="protein sequence ID" value="KGN41384.1"/>
    <property type="molecule type" value="Genomic_DNA"/>
</dbReference>
<feature type="transmembrane region" description="Helical" evidence="5">
    <location>
        <begin position="118"/>
        <end position="140"/>
    </location>
</feature>
<dbReference type="eggNOG" id="COG3307">
    <property type="taxonomic scope" value="Bacteria"/>
</dbReference>
<protein>
    <recommendedName>
        <fullName evidence="6">O-antigen ligase-related domain-containing protein</fullName>
    </recommendedName>
</protein>
<feature type="transmembrane region" description="Helical" evidence="5">
    <location>
        <begin position="20"/>
        <end position="37"/>
    </location>
</feature>
<dbReference type="PANTHER" id="PTHR37422">
    <property type="entry name" value="TEICHURONIC ACID BIOSYNTHESIS PROTEIN TUAE"/>
    <property type="match status" value="1"/>
</dbReference>
<evidence type="ECO:0000313" key="8">
    <source>
        <dbReference type="Proteomes" id="UP000030013"/>
    </source>
</evidence>
<dbReference type="Proteomes" id="UP000030013">
    <property type="component" value="Unassembled WGS sequence"/>
</dbReference>
<proteinExistence type="predicted"/>
<evidence type="ECO:0000259" key="6">
    <source>
        <dbReference type="Pfam" id="PF04932"/>
    </source>
</evidence>
<comment type="caution">
    <text evidence="7">The sequence shown here is derived from an EMBL/GenBank/DDBJ whole genome shotgun (WGS) entry which is preliminary data.</text>
</comment>
<dbReference type="GO" id="GO:0016020">
    <property type="term" value="C:membrane"/>
    <property type="evidence" value="ECO:0007669"/>
    <property type="project" value="UniProtKB-SubCell"/>
</dbReference>
<evidence type="ECO:0000256" key="3">
    <source>
        <dbReference type="ARBA" id="ARBA00022989"/>
    </source>
</evidence>
<dbReference type="RefSeq" id="WP_035936383.1">
    <property type="nucleotide sequence ID" value="NZ_AVPL01000018.1"/>
</dbReference>